<sequence length="162" mass="18363">MTTKTNLAFNNHVEYGLRALAILKHLYPTYGDLDKLACLDYIVVHSGDFSNSLDSLHAPIPHRSSELYIRRTLMRDGLKLLCQYGLASVINDESGLQYVLTEEGEPFLDMLGSEYVEHVQKRAQWAVSEFGLLDSETLRRSIQQSFNGTDAEIAFRTHILRG</sequence>
<dbReference type="EMBL" id="JABXOR010000276">
    <property type="protein sequence ID" value="NVO99462.1"/>
    <property type="molecule type" value="Genomic_DNA"/>
</dbReference>
<organism evidence="1 2">
    <name type="scientific">Photobacterium damselae subsp. damselae</name>
    <name type="common">Listonella damsela</name>
    <dbReference type="NCBI Taxonomy" id="85581"/>
    <lineage>
        <taxon>Bacteria</taxon>
        <taxon>Pseudomonadati</taxon>
        <taxon>Pseudomonadota</taxon>
        <taxon>Gammaproteobacteria</taxon>
        <taxon>Vibrionales</taxon>
        <taxon>Vibrionaceae</taxon>
        <taxon>Photobacterium</taxon>
    </lineage>
</organism>
<proteinExistence type="predicted"/>
<evidence type="ECO:0008006" key="3">
    <source>
        <dbReference type="Google" id="ProtNLM"/>
    </source>
</evidence>
<accession>A0A850QMI3</accession>
<name>A0A850QMI3_PHODD</name>
<evidence type="ECO:0000313" key="1">
    <source>
        <dbReference type="EMBL" id="NVO99462.1"/>
    </source>
</evidence>
<dbReference type="Proteomes" id="UP000533429">
    <property type="component" value="Unassembled WGS sequence"/>
</dbReference>
<dbReference type="RefSeq" id="WP_106142677.1">
    <property type="nucleotide sequence ID" value="NZ_PVXF01000105.1"/>
</dbReference>
<comment type="caution">
    <text evidence="1">The sequence shown here is derived from an EMBL/GenBank/DDBJ whole genome shotgun (WGS) entry which is preliminary data.</text>
</comment>
<gene>
    <name evidence="1" type="ORF">HWA77_04485</name>
</gene>
<reference evidence="1 2" key="1">
    <citation type="submission" date="2020-06" db="EMBL/GenBank/DDBJ databases">
        <title>Photobacterium damselae subsp. damselae comparative genomics.</title>
        <authorList>
            <person name="Osorio C.R."/>
        </authorList>
    </citation>
    <scope>NUCLEOTIDE SEQUENCE [LARGE SCALE GENOMIC DNA]</scope>
    <source>
        <strain evidence="1 2">TW250/03</strain>
    </source>
</reference>
<dbReference type="AlphaFoldDB" id="A0A850QMI3"/>
<dbReference type="InterPro" id="IPR046904">
    <property type="entry name" value="ABC-3C_MC2"/>
</dbReference>
<evidence type="ECO:0000313" key="2">
    <source>
        <dbReference type="Proteomes" id="UP000533429"/>
    </source>
</evidence>
<dbReference type="Pfam" id="PF20288">
    <property type="entry name" value="MC2"/>
    <property type="match status" value="1"/>
</dbReference>
<protein>
    <recommendedName>
        <fullName evidence="3">Threonine transporter</fullName>
    </recommendedName>
</protein>